<organism evidence="1 2">
    <name type="scientific">Undibacterium squillarum</name>
    <dbReference type="NCBI Taxonomy" id="1131567"/>
    <lineage>
        <taxon>Bacteria</taxon>
        <taxon>Pseudomonadati</taxon>
        <taxon>Pseudomonadota</taxon>
        <taxon>Betaproteobacteria</taxon>
        <taxon>Burkholderiales</taxon>
        <taxon>Oxalobacteraceae</taxon>
        <taxon>Undibacterium</taxon>
    </lineage>
</organism>
<comment type="caution">
    <text evidence="1">The sequence shown here is derived from an EMBL/GenBank/DDBJ whole genome shotgun (WGS) entry which is preliminary data.</text>
</comment>
<proteinExistence type="predicted"/>
<evidence type="ECO:0000313" key="2">
    <source>
        <dbReference type="Proteomes" id="UP000653343"/>
    </source>
</evidence>
<reference evidence="2" key="1">
    <citation type="journal article" date="2019" name="Int. J. Syst. Evol. Microbiol.">
        <title>The Global Catalogue of Microorganisms (GCM) 10K type strain sequencing project: providing services to taxonomists for standard genome sequencing and annotation.</title>
        <authorList>
            <consortium name="The Broad Institute Genomics Platform"/>
            <consortium name="The Broad Institute Genome Sequencing Center for Infectious Disease"/>
            <person name="Wu L."/>
            <person name="Ma J."/>
        </authorList>
    </citation>
    <scope>NUCLEOTIDE SEQUENCE [LARGE SCALE GENOMIC DNA]</scope>
    <source>
        <strain evidence="2">KCTC 23917</strain>
    </source>
</reference>
<accession>A0ABQ2XT87</accession>
<dbReference type="Proteomes" id="UP000653343">
    <property type="component" value="Unassembled WGS sequence"/>
</dbReference>
<gene>
    <name evidence="1" type="ORF">GCM10010946_05090</name>
</gene>
<dbReference type="EMBL" id="BMYU01000001">
    <property type="protein sequence ID" value="GGX30980.1"/>
    <property type="molecule type" value="Genomic_DNA"/>
</dbReference>
<sequence length="50" mass="5482">MHCNRHHALPVTAGRPDFILAVAITMQKPAFIQKAMPRKARAIADDKGVS</sequence>
<evidence type="ECO:0000313" key="1">
    <source>
        <dbReference type="EMBL" id="GGX30980.1"/>
    </source>
</evidence>
<keyword evidence="2" id="KW-1185">Reference proteome</keyword>
<name>A0ABQ2XT87_9BURK</name>
<protein>
    <submittedName>
        <fullName evidence="1">Uncharacterized protein</fullName>
    </submittedName>
</protein>